<keyword evidence="6" id="KW-0969">Cilium</keyword>
<dbReference type="PANTHER" id="PTHR36307">
    <property type="entry name" value="FLAGELLA BASAL BODY P-RING FORMATION PROTEIN FLGA"/>
    <property type="match status" value="1"/>
</dbReference>
<dbReference type="InterPro" id="IPR039246">
    <property type="entry name" value="Flagellar_FlgA"/>
</dbReference>
<dbReference type="Pfam" id="PF13144">
    <property type="entry name" value="ChapFlgA"/>
    <property type="match status" value="1"/>
</dbReference>
<accession>A9IKP9</accession>
<comment type="similarity">
    <text evidence="4">Belongs to the FlgA family.</text>
</comment>
<dbReference type="InterPro" id="IPR013974">
    <property type="entry name" value="SAF"/>
</dbReference>
<organism evidence="6 7">
    <name type="scientific">Bordetella petrii (strain ATCC BAA-461 / DSM 12804 / CCUG 43448 / CIP 107267 / Se-1111R)</name>
    <dbReference type="NCBI Taxonomy" id="340100"/>
    <lineage>
        <taxon>Bacteria</taxon>
        <taxon>Pseudomonadati</taxon>
        <taxon>Pseudomonadota</taxon>
        <taxon>Betaproteobacteria</taxon>
        <taxon>Burkholderiales</taxon>
        <taxon>Alcaligenaceae</taxon>
        <taxon>Bordetella</taxon>
    </lineage>
</organism>
<evidence type="ECO:0000256" key="1">
    <source>
        <dbReference type="ARBA" id="ARBA00004418"/>
    </source>
</evidence>
<reference evidence="6 7" key="1">
    <citation type="journal article" date="2008" name="BMC Genomics">
        <title>The missing link: Bordetella petrii is endowed with both the metabolic versatility of environmental bacteria and virulence traits of pathogenic Bordetellae.</title>
        <authorList>
            <person name="Gross R."/>
            <person name="Guzman C.A."/>
            <person name="Sebaihia M."/>
            <person name="Martins Dos Santos V.A."/>
            <person name="Pieper D.H."/>
            <person name="Koebnik R."/>
            <person name="Lechner M."/>
            <person name="Bartels D."/>
            <person name="Buhrmester J."/>
            <person name="Choudhuri J.V."/>
            <person name="Ebensen T."/>
            <person name="Gaigalat L."/>
            <person name="Herrmann S."/>
            <person name="Khachane A.N."/>
            <person name="Larisch C."/>
            <person name="Link S."/>
            <person name="Linke B."/>
            <person name="Meyer F."/>
            <person name="Mormann S."/>
            <person name="Nakunst D."/>
            <person name="Rueckert C."/>
            <person name="Schneiker-Bekel S."/>
            <person name="Schulze K."/>
            <person name="Vorhoelter F.J."/>
            <person name="Yevsa T."/>
            <person name="Engle J.T."/>
            <person name="Goldman W.E."/>
            <person name="Puehler A."/>
            <person name="Goebel U.B."/>
            <person name="Goesmann A."/>
            <person name="Bloecker H."/>
            <person name="Kaiser O."/>
            <person name="Martinez-Arias R."/>
        </authorList>
    </citation>
    <scope>NUCLEOTIDE SEQUENCE [LARGE SCALE GENOMIC DNA]</scope>
    <source>
        <strain evidence="7">ATCC BAA-461 / DSM 12804 / CCUG 43448 / CIP 107267 / Se-1111R</strain>
    </source>
</reference>
<dbReference type="GO" id="GO:0044780">
    <property type="term" value="P:bacterial-type flagellum assembly"/>
    <property type="evidence" value="ECO:0007669"/>
    <property type="project" value="InterPro"/>
</dbReference>
<dbReference type="NCBIfam" id="TIGR03170">
    <property type="entry name" value="flgA_cterm"/>
    <property type="match status" value="1"/>
</dbReference>
<keyword evidence="7" id="KW-1185">Reference proteome</keyword>
<feature type="chain" id="PRO_5005122113" description="Flagella basal body P-ring formation protein FlgA" evidence="4">
    <location>
        <begin position="27"/>
        <end position="241"/>
    </location>
</feature>
<keyword evidence="3 4" id="KW-0574">Periplasm</keyword>
<dbReference type="InterPro" id="IPR041231">
    <property type="entry name" value="FlgA_N"/>
</dbReference>
<evidence type="ECO:0000256" key="2">
    <source>
        <dbReference type="ARBA" id="ARBA00022729"/>
    </source>
</evidence>
<evidence type="ECO:0000259" key="5">
    <source>
        <dbReference type="SMART" id="SM00858"/>
    </source>
</evidence>
<dbReference type="GO" id="GO:0042597">
    <property type="term" value="C:periplasmic space"/>
    <property type="evidence" value="ECO:0007669"/>
    <property type="project" value="UniProtKB-SubCell"/>
</dbReference>
<dbReference type="eggNOG" id="COG1261">
    <property type="taxonomic scope" value="Bacteria"/>
</dbReference>
<protein>
    <recommendedName>
        <fullName evidence="4">Flagella basal body P-ring formation protein FlgA</fullName>
    </recommendedName>
</protein>
<dbReference type="Pfam" id="PF17656">
    <property type="entry name" value="ChapFlgA_N"/>
    <property type="match status" value="1"/>
</dbReference>
<keyword evidence="4" id="KW-1005">Bacterial flagellum biogenesis</keyword>
<sequence length="241" mass="24802">MQPLSRALLRLALLGTVLLPAPPAGAAARAEATPAAAAAAAIGQAAEAFLREQLAGLPGTLSITLDPIDASRLASCTQLAPFLPSALRPRPRMTVGVRCTAPQSWTQYVQATVSVRGQYYVAAHMIPAGQTIQANDLDARDGDLVALPHGVVVDPAAIVGMRARYRIAAGQAIKGTALRSARAVTRGQQVRITARGAGFVISSEGEALDDAPPGAPVQVRTPSGQVVSGIVRNATLVEVVL</sequence>
<dbReference type="Gene3D" id="2.30.30.760">
    <property type="match status" value="1"/>
</dbReference>
<dbReference type="STRING" id="94624.Bpet2120"/>
<dbReference type="SMART" id="SM00858">
    <property type="entry name" value="SAF"/>
    <property type="match status" value="1"/>
</dbReference>
<evidence type="ECO:0000256" key="3">
    <source>
        <dbReference type="ARBA" id="ARBA00022764"/>
    </source>
</evidence>
<feature type="domain" description="SAF" evidence="5">
    <location>
        <begin position="117"/>
        <end position="179"/>
    </location>
</feature>
<evidence type="ECO:0000313" key="7">
    <source>
        <dbReference type="Proteomes" id="UP000001225"/>
    </source>
</evidence>
<name>A9IKP9_BORPD</name>
<feature type="signal peptide" evidence="4">
    <location>
        <begin position="1"/>
        <end position="26"/>
    </location>
</feature>
<dbReference type="PANTHER" id="PTHR36307:SF1">
    <property type="entry name" value="FLAGELLA BASAL BODY P-RING FORMATION PROTEIN FLGA"/>
    <property type="match status" value="1"/>
</dbReference>
<comment type="function">
    <text evidence="4">Involved in the assembly process of the P-ring formation. It may associate with FlgF on the rod constituting a structure essential for the P-ring assembly or may act as a modulator protein for the P-ring assembly.</text>
</comment>
<proteinExistence type="inferred from homology"/>
<gene>
    <name evidence="6" type="primary">flgA</name>
    <name evidence="6" type="ordered locus">Bpet2120</name>
</gene>
<keyword evidence="6" id="KW-0282">Flagellum</keyword>
<dbReference type="CDD" id="cd11614">
    <property type="entry name" value="SAF_CpaB_FlgA_like"/>
    <property type="match status" value="1"/>
</dbReference>
<keyword evidence="2 4" id="KW-0732">Signal</keyword>
<evidence type="ECO:0000256" key="4">
    <source>
        <dbReference type="RuleBase" id="RU362063"/>
    </source>
</evidence>
<dbReference type="KEGG" id="bpt:Bpet2120"/>
<evidence type="ECO:0000313" key="6">
    <source>
        <dbReference type="EMBL" id="CAP42461.1"/>
    </source>
</evidence>
<dbReference type="Proteomes" id="UP000001225">
    <property type="component" value="Chromosome"/>
</dbReference>
<dbReference type="EMBL" id="AM902716">
    <property type="protein sequence ID" value="CAP42461.1"/>
    <property type="molecule type" value="Genomic_DNA"/>
</dbReference>
<dbReference type="AlphaFoldDB" id="A9IKP9"/>
<keyword evidence="6" id="KW-0966">Cell projection</keyword>
<dbReference type="InterPro" id="IPR017585">
    <property type="entry name" value="SAF_FlgA"/>
</dbReference>
<dbReference type="Gene3D" id="3.90.1210.10">
    <property type="entry name" value="Antifreeze-like/N-acetylneuraminic acid synthase C-terminal domain"/>
    <property type="match status" value="1"/>
</dbReference>
<comment type="subcellular location">
    <subcellularLocation>
        <location evidence="1 4">Periplasm</location>
    </subcellularLocation>
</comment>